<organism evidence="1 2">
    <name type="scientific">Flavonifractor plautii</name>
    <name type="common">Fusobacterium plautii</name>
    <dbReference type="NCBI Taxonomy" id="292800"/>
    <lineage>
        <taxon>Bacteria</taxon>
        <taxon>Bacillati</taxon>
        <taxon>Bacillota</taxon>
        <taxon>Clostridia</taxon>
        <taxon>Eubacteriales</taxon>
        <taxon>Oscillospiraceae</taxon>
        <taxon>Flavonifractor</taxon>
    </lineage>
</organism>
<dbReference type="AlphaFoldDB" id="A0A173XSJ8"/>
<evidence type="ECO:0000313" key="2">
    <source>
        <dbReference type="Proteomes" id="UP000095746"/>
    </source>
</evidence>
<evidence type="ECO:0000313" key="1">
    <source>
        <dbReference type="EMBL" id="CUN53535.1"/>
    </source>
</evidence>
<name>A0A173XSJ8_FLAPL</name>
<sequence>MEAVDASKPVHILFGTVISASPLKIQVDQKAIYTEKMLVLARNVTDYEVDMTVSHQTVTISHGHPVTDTYTGGGTAEDVDHNHPIKGRKKFKVHNALVVGDRVVMARIQKGKKFLVLDRIAPNPALKGEWA</sequence>
<gene>
    <name evidence="1" type="ORF">ERS852411_00054</name>
</gene>
<dbReference type="Pfam" id="PF10844">
    <property type="entry name" value="DUF2577"/>
    <property type="match status" value="1"/>
</dbReference>
<dbReference type="EMBL" id="CYZT01000001">
    <property type="protein sequence ID" value="CUN53535.1"/>
    <property type="molecule type" value="Genomic_DNA"/>
</dbReference>
<dbReference type="InterPro" id="IPR022555">
    <property type="entry name" value="DUF2577"/>
</dbReference>
<reference evidence="1 2" key="1">
    <citation type="submission" date="2015-09" db="EMBL/GenBank/DDBJ databases">
        <authorList>
            <consortium name="Pathogen Informatics"/>
        </authorList>
    </citation>
    <scope>NUCLEOTIDE SEQUENCE [LARGE SCALE GENOMIC DNA]</scope>
    <source>
        <strain evidence="1 2">2789STDY5608854</strain>
    </source>
</reference>
<accession>A0A173XSJ8</accession>
<dbReference type="Proteomes" id="UP000095746">
    <property type="component" value="Unassembled WGS sequence"/>
</dbReference>
<proteinExistence type="predicted"/>
<protein>
    <submittedName>
        <fullName evidence="1">Protein of uncharacterized function (DUF2577)</fullName>
    </submittedName>
</protein>